<dbReference type="Pfam" id="PF13412">
    <property type="entry name" value="HTH_24"/>
    <property type="match status" value="1"/>
</dbReference>
<dbReference type="GO" id="GO:0005829">
    <property type="term" value="C:cytosol"/>
    <property type="evidence" value="ECO:0007669"/>
    <property type="project" value="TreeGrafter"/>
</dbReference>
<dbReference type="SUPFAM" id="SSF46785">
    <property type="entry name" value="Winged helix' DNA-binding domain"/>
    <property type="match status" value="1"/>
</dbReference>
<dbReference type="CDD" id="cd00090">
    <property type="entry name" value="HTH_ARSR"/>
    <property type="match status" value="1"/>
</dbReference>
<dbReference type="Gene3D" id="1.10.10.10">
    <property type="entry name" value="Winged helix-like DNA-binding domain superfamily/Winged helix DNA-binding domain"/>
    <property type="match status" value="1"/>
</dbReference>
<dbReference type="PANTHER" id="PTHR30154">
    <property type="entry name" value="LEUCINE-RESPONSIVE REGULATORY PROTEIN"/>
    <property type="match status" value="1"/>
</dbReference>
<keyword evidence="2" id="KW-0238">DNA-binding</keyword>
<name>A0A926GCZ0_9RHOB</name>
<dbReference type="SMART" id="SM00344">
    <property type="entry name" value="HTH_ASNC"/>
    <property type="match status" value="1"/>
</dbReference>
<dbReference type="GO" id="GO:0043565">
    <property type="term" value="F:sequence-specific DNA binding"/>
    <property type="evidence" value="ECO:0007669"/>
    <property type="project" value="InterPro"/>
</dbReference>
<comment type="caution">
    <text evidence="5">The sequence shown here is derived from an EMBL/GenBank/DDBJ whole genome shotgun (WGS) entry which is preliminary data.</text>
</comment>
<dbReference type="PRINTS" id="PR00033">
    <property type="entry name" value="HTHASNC"/>
</dbReference>
<sequence>MAELNTQKPPIERTSVRLDEVDRKILSLLQEDATLSLDQIAEQVGASKTPVWNRIRKLREAGVIRKQVTLLDPEALGLEACFFVLIRTSEHDKDWAARFLRALRERPEVIEAHRLAGDIDYILKVQVKNARAYDRFYQSLINEVKIHNVTALLSMEEIKATTALPISDSAR</sequence>
<organism evidence="5 6">
    <name type="scientific">Paracoccus amoyensis</name>
    <dbReference type="NCBI Taxonomy" id="2760093"/>
    <lineage>
        <taxon>Bacteria</taxon>
        <taxon>Pseudomonadati</taxon>
        <taxon>Pseudomonadota</taxon>
        <taxon>Alphaproteobacteria</taxon>
        <taxon>Rhodobacterales</taxon>
        <taxon>Paracoccaceae</taxon>
        <taxon>Paracoccus</taxon>
    </lineage>
</organism>
<evidence type="ECO:0000313" key="5">
    <source>
        <dbReference type="EMBL" id="MBC9247731.1"/>
    </source>
</evidence>
<dbReference type="InterPro" id="IPR000485">
    <property type="entry name" value="AsnC-type_HTH_dom"/>
</dbReference>
<proteinExistence type="predicted"/>
<dbReference type="Gene3D" id="3.30.70.920">
    <property type="match status" value="1"/>
</dbReference>
<evidence type="ECO:0000313" key="6">
    <source>
        <dbReference type="Proteomes" id="UP000608594"/>
    </source>
</evidence>
<accession>A0A926GCZ0</accession>
<dbReference type="InterPro" id="IPR019888">
    <property type="entry name" value="Tscrpt_reg_AsnC-like"/>
</dbReference>
<evidence type="ECO:0000259" key="4">
    <source>
        <dbReference type="PROSITE" id="PS50956"/>
    </source>
</evidence>
<dbReference type="Proteomes" id="UP000608594">
    <property type="component" value="Unassembled WGS sequence"/>
</dbReference>
<reference evidence="5" key="1">
    <citation type="submission" date="2020-08" db="EMBL/GenBank/DDBJ databases">
        <title>Paracoccus amoyensis sp. nov., isolated from the surface seawater at coast of Xiamen, Fujian.</title>
        <authorList>
            <person name="Lyu L."/>
        </authorList>
    </citation>
    <scope>NUCLEOTIDE SEQUENCE</scope>
    <source>
        <strain evidence="5">11-3</strain>
    </source>
</reference>
<dbReference type="Pfam" id="PF01037">
    <property type="entry name" value="AsnC_trans_reg"/>
    <property type="match status" value="1"/>
</dbReference>
<dbReference type="GO" id="GO:0006355">
    <property type="term" value="P:regulation of DNA-templated transcription"/>
    <property type="evidence" value="ECO:0007669"/>
    <property type="project" value="UniProtKB-ARBA"/>
</dbReference>
<dbReference type="PANTHER" id="PTHR30154:SF17">
    <property type="entry name" value="DNA-BINDING TRANSCRIPTIONAL ACTIVATOR DECR"/>
    <property type="match status" value="1"/>
</dbReference>
<dbReference type="SUPFAM" id="SSF54909">
    <property type="entry name" value="Dimeric alpha+beta barrel"/>
    <property type="match status" value="1"/>
</dbReference>
<dbReference type="PROSITE" id="PS50956">
    <property type="entry name" value="HTH_ASNC_2"/>
    <property type="match status" value="1"/>
</dbReference>
<evidence type="ECO:0000256" key="1">
    <source>
        <dbReference type="ARBA" id="ARBA00023015"/>
    </source>
</evidence>
<dbReference type="InterPro" id="IPR011991">
    <property type="entry name" value="ArsR-like_HTH"/>
</dbReference>
<evidence type="ECO:0000256" key="3">
    <source>
        <dbReference type="ARBA" id="ARBA00023163"/>
    </source>
</evidence>
<evidence type="ECO:0000256" key="2">
    <source>
        <dbReference type="ARBA" id="ARBA00023125"/>
    </source>
</evidence>
<dbReference type="InterPro" id="IPR036390">
    <property type="entry name" value="WH_DNA-bd_sf"/>
</dbReference>
<dbReference type="AlphaFoldDB" id="A0A926GCZ0"/>
<dbReference type="InterPro" id="IPR036388">
    <property type="entry name" value="WH-like_DNA-bd_sf"/>
</dbReference>
<dbReference type="EMBL" id="JACOQL010000004">
    <property type="protein sequence ID" value="MBC9247731.1"/>
    <property type="molecule type" value="Genomic_DNA"/>
</dbReference>
<dbReference type="RefSeq" id="WP_187794236.1">
    <property type="nucleotide sequence ID" value="NZ_JACOQL010000004.1"/>
</dbReference>
<dbReference type="GO" id="GO:0043200">
    <property type="term" value="P:response to amino acid"/>
    <property type="evidence" value="ECO:0007669"/>
    <property type="project" value="TreeGrafter"/>
</dbReference>
<dbReference type="InterPro" id="IPR011008">
    <property type="entry name" value="Dimeric_a/b-barrel"/>
</dbReference>
<gene>
    <name evidence="5" type="ORF">H4P12_13690</name>
</gene>
<keyword evidence="1" id="KW-0805">Transcription regulation</keyword>
<dbReference type="InterPro" id="IPR019887">
    <property type="entry name" value="Tscrpt_reg_AsnC/Lrp_C"/>
</dbReference>
<keyword evidence="3" id="KW-0804">Transcription</keyword>
<keyword evidence="6" id="KW-1185">Reference proteome</keyword>
<protein>
    <submittedName>
        <fullName evidence="5">Lrp/AsnC family transcriptional regulator</fullName>
    </submittedName>
</protein>
<feature type="domain" description="HTH asnC-type" evidence="4">
    <location>
        <begin position="18"/>
        <end position="79"/>
    </location>
</feature>